<dbReference type="GO" id="GO:0008270">
    <property type="term" value="F:zinc ion binding"/>
    <property type="evidence" value="ECO:0007669"/>
    <property type="project" value="InterPro"/>
</dbReference>
<feature type="domain" description="Zn(2)-C6 fungal-type" evidence="9">
    <location>
        <begin position="66"/>
        <end position="97"/>
    </location>
</feature>
<dbReference type="GO" id="GO:0006351">
    <property type="term" value="P:DNA-templated transcription"/>
    <property type="evidence" value="ECO:0007669"/>
    <property type="project" value="InterPro"/>
</dbReference>
<evidence type="ECO:0000256" key="3">
    <source>
        <dbReference type="ARBA" id="ARBA00022833"/>
    </source>
</evidence>
<protein>
    <recommendedName>
        <fullName evidence="9">Zn(2)-C6 fungal-type domain-containing protein</fullName>
    </recommendedName>
</protein>
<dbReference type="InterPro" id="IPR036864">
    <property type="entry name" value="Zn2-C6_fun-type_DNA-bd_sf"/>
</dbReference>
<evidence type="ECO:0000313" key="11">
    <source>
        <dbReference type="Proteomes" id="UP000008062"/>
    </source>
</evidence>
<dbReference type="STRING" id="336722.F9XPI8"/>
<dbReference type="InterPro" id="IPR051615">
    <property type="entry name" value="Transcr_Regulatory_Elem"/>
</dbReference>
<dbReference type="eggNOG" id="ENOG502SHQK">
    <property type="taxonomic scope" value="Eukaryota"/>
</dbReference>
<gene>
    <name evidence="10" type="ORF">MYCGRDRAFT_96927</name>
</gene>
<dbReference type="HOGENOM" id="CLU_007003_0_1_1"/>
<dbReference type="SMART" id="SM00066">
    <property type="entry name" value="GAL4"/>
    <property type="match status" value="1"/>
</dbReference>
<dbReference type="CDD" id="cd00067">
    <property type="entry name" value="GAL4"/>
    <property type="match status" value="1"/>
</dbReference>
<evidence type="ECO:0000313" key="10">
    <source>
        <dbReference type="EMBL" id="EGP83191.1"/>
    </source>
</evidence>
<dbReference type="CDD" id="cd12148">
    <property type="entry name" value="fungal_TF_MHR"/>
    <property type="match status" value="1"/>
</dbReference>
<dbReference type="PANTHER" id="PTHR31313">
    <property type="entry name" value="TY1 ENHANCER ACTIVATOR"/>
    <property type="match status" value="1"/>
</dbReference>
<keyword evidence="4" id="KW-0805">Transcription regulation</keyword>
<dbReference type="PROSITE" id="PS50048">
    <property type="entry name" value="ZN2_CY6_FUNGAL_2"/>
    <property type="match status" value="1"/>
</dbReference>
<evidence type="ECO:0000256" key="5">
    <source>
        <dbReference type="ARBA" id="ARBA00023125"/>
    </source>
</evidence>
<evidence type="ECO:0000256" key="8">
    <source>
        <dbReference type="SAM" id="MobiDB-lite"/>
    </source>
</evidence>
<keyword evidence="2" id="KW-0479">Metal-binding</keyword>
<reference evidence="10 11" key="1">
    <citation type="journal article" date="2011" name="PLoS Genet.">
        <title>Finished genome of the fungal wheat pathogen Mycosphaerella graminicola reveals dispensome structure, chromosome plasticity, and stealth pathogenesis.</title>
        <authorList>
            <person name="Goodwin S.B."/>
            <person name="Ben M'barek S."/>
            <person name="Dhillon B."/>
            <person name="Wittenberg A.H.J."/>
            <person name="Crane C.F."/>
            <person name="Hane J.K."/>
            <person name="Foster A.J."/>
            <person name="Van der Lee T.A.J."/>
            <person name="Grimwood J."/>
            <person name="Aerts A."/>
            <person name="Antoniw J."/>
            <person name="Bailey A."/>
            <person name="Bluhm B."/>
            <person name="Bowler J."/>
            <person name="Bristow J."/>
            <person name="van der Burgt A."/>
            <person name="Canto-Canche B."/>
            <person name="Churchill A.C.L."/>
            <person name="Conde-Ferraez L."/>
            <person name="Cools H.J."/>
            <person name="Coutinho P.M."/>
            <person name="Csukai M."/>
            <person name="Dehal P."/>
            <person name="De Wit P."/>
            <person name="Donzelli B."/>
            <person name="van de Geest H.C."/>
            <person name="van Ham R.C.H.J."/>
            <person name="Hammond-Kosack K.E."/>
            <person name="Henrissat B."/>
            <person name="Kilian A."/>
            <person name="Kobayashi A.K."/>
            <person name="Koopmann E."/>
            <person name="Kourmpetis Y."/>
            <person name="Kuzniar A."/>
            <person name="Lindquist E."/>
            <person name="Lombard V."/>
            <person name="Maliepaard C."/>
            <person name="Martins N."/>
            <person name="Mehrabi R."/>
            <person name="Nap J.P.H."/>
            <person name="Ponomarenko A."/>
            <person name="Rudd J.J."/>
            <person name="Salamov A."/>
            <person name="Schmutz J."/>
            <person name="Schouten H.J."/>
            <person name="Shapiro H."/>
            <person name="Stergiopoulos I."/>
            <person name="Torriani S.F.F."/>
            <person name="Tu H."/>
            <person name="de Vries R.P."/>
            <person name="Waalwijk C."/>
            <person name="Ware S.B."/>
            <person name="Wiebenga A."/>
            <person name="Zwiers L.-H."/>
            <person name="Oliver R.P."/>
            <person name="Grigoriev I.V."/>
            <person name="Kema G.H.J."/>
        </authorList>
    </citation>
    <scope>NUCLEOTIDE SEQUENCE [LARGE SCALE GENOMIC DNA]</scope>
    <source>
        <strain evidence="11">CBS 115943 / IPO323</strain>
    </source>
</reference>
<dbReference type="Pfam" id="PF00172">
    <property type="entry name" value="Zn_clus"/>
    <property type="match status" value="1"/>
</dbReference>
<dbReference type="PROSITE" id="PS00463">
    <property type="entry name" value="ZN2_CY6_FUNGAL_1"/>
    <property type="match status" value="1"/>
</dbReference>
<dbReference type="GO" id="GO:0005634">
    <property type="term" value="C:nucleus"/>
    <property type="evidence" value="ECO:0007669"/>
    <property type="project" value="UniProtKB-SubCell"/>
</dbReference>
<dbReference type="OMA" id="TFWGCFT"/>
<dbReference type="Pfam" id="PF04082">
    <property type="entry name" value="Fungal_trans"/>
    <property type="match status" value="1"/>
</dbReference>
<dbReference type="SUPFAM" id="SSF57701">
    <property type="entry name" value="Zn2/Cys6 DNA-binding domain"/>
    <property type="match status" value="1"/>
</dbReference>
<dbReference type="KEGG" id="ztr:MYCGRDRAFT_96927"/>
<evidence type="ECO:0000256" key="7">
    <source>
        <dbReference type="ARBA" id="ARBA00023242"/>
    </source>
</evidence>
<evidence type="ECO:0000256" key="6">
    <source>
        <dbReference type="ARBA" id="ARBA00023163"/>
    </source>
</evidence>
<evidence type="ECO:0000259" key="9">
    <source>
        <dbReference type="PROSITE" id="PS50048"/>
    </source>
</evidence>
<dbReference type="OrthoDB" id="2162761at2759"/>
<dbReference type="Gene3D" id="4.10.240.10">
    <property type="entry name" value="Zn(2)-C6 fungal-type DNA-binding domain"/>
    <property type="match status" value="1"/>
</dbReference>
<feature type="compositionally biased region" description="Polar residues" evidence="8">
    <location>
        <begin position="756"/>
        <end position="771"/>
    </location>
</feature>
<keyword evidence="6" id="KW-0804">Transcription</keyword>
<dbReference type="InterPro" id="IPR001138">
    <property type="entry name" value="Zn2Cys6_DnaBD"/>
</dbReference>
<keyword evidence="5" id="KW-0238">DNA-binding</keyword>
<dbReference type="AlphaFoldDB" id="F9XPI8"/>
<dbReference type="GeneID" id="13401800"/>
<dbReference type="PANTHER" id="PTHR31313:SF4">
    <property type="entry name" value="CONIDIAL DEVELOPMENT PROTEIN FLUFFY"/>
    <property type="match status" value="1"/>
</dbReference>
<organism evidence="10 11">
    <name type="scientific">Zymoseptoria tritici (strain CBS 115943 / IPO323)</name>
    <name type="common">Speckled leaf blotch fungus</name>
    <name type="synonym">Septoria tritici</name>
    <dbReference type="NCBI Taxonomy" id="336722"/>
    <lineage>
        <taxon>Eukaryota</taxon>
        <taxon>Fungi</taxon>
        <taxon>Dikarya</taxon>
        <taxon>Ascomycota</taxon>
        <taxon>Pezizomycotina</taxon>
        <taxon>Dothideomycetes</taxon>
        <taxon>Dothideomycetidae</taxon>
        <taxon>Mycosphaerellales</taxon>
        <taxon>Mycosphaerellaceae</taxon>
        <taxon>Zymoseptoria</taxon>
    </lineage>
</organism>
<keyword evidence="3" id="KW-0862">Zinc</keyword>
<keyword evidence="7" id="KW-0539">Nucleus</keyword>
<feature type="compositionally biased region" description="Low complexity" evidence="8">
    <location>
        <begin position="684"/>
        <end position="693"/>
    </location>
</feature>
<evidence type="ECO:0000256" key="1">
    <source>
        <dbReference type="ARBA" id="ARBA00004123"/>
    </source>
</evidence>
<dbReference type="Proteomes" id="UP000008062">
    <property type="component" value="Chromosome 12"/>
</dbReference>
<keyword evidence="11" id="KW-1185">Reference proteome</keyword>
<comment type="subcellular location">
    <subcellularLocation>
        <location evidence="1">Nucleus</location>
    </subcellularLocation>
</comment>
<accession>F9XPI8</accession>
<dbReference type="SMART" id="SM00906">
    <property type="entry name" value="Fungal_trans"/>
    <property type="match status" value="1"/>
</dbReference>
<evidence type="ECO:0000256" key="4">
    <source>
        <dbReference type="ARBA" id="ARBA00023015"/>
    </source>
</evidence>
<dbReference type="InParanoid" id="F9XPI8"/>
<feature type="compositionally biased region" description="Polar residues" evidence="8">
    <location>
        <begin position="666"/>
        <end position="675"/>
    </location>
</feature>
<evidence type="ECO:0000256" key="2">
    <source>
        <dbReference type="ARBA" id="ARBA00022723"/>
    </source>
</evidence>
<sequence length="796" mass="88510">MYLLATILLPQRDNGSRHAWKRRSDTDRKVGWPMAPRPIRPKDEPTGNDDNAADSKGGKRRVVSSACIPCRKRKSKCDGGVPSCSTCIAVYRTECSYDADSDHRRKGALKRDIQSLTAQNDSLEVILASLRSLPEGEAFSLLRSLRADTDPDAIANALRSEVRLPHNFAQQTLEADFVQGSATPSSSTHADDSFGAAISRTHSGESQYYAPSQPSVTSAPVDKSQEWFNSPEDPEFVDHLLNLYYCWLYPFHSFVCWETFNKDRLRGGTDFCSSALIYAILAIGCHYSDRPQARIDPNNPSTAGDIYFAEAKRIVNNADKPHLTTVQALGIMSLREGSAGRDSLAYQYAGRSVRMALEMGLHLSVLKENMRTVDAQVRKIAFWAVFNLETICAVSLGRVSQLPRSAADIDTPSINARSETQSWKPYEDNDISNYSSAEQPARTLLFKDQMSKLSQLASDMVNTFYAPREQFTSRSLAAAYAQYQSWYQSLPEVFWLQNTTLPHVLVLHIYYYACVLHLFRPYIKLDLRAANLYPLDTCTLCANEISAILGALRAMYGLRRVTSPVTSFVLSACTIHLLNLPSDTAAANLTQGLHDLEALSVNHPFAARAIDIIRSLSSKWNITLPEGAAAVANYRGTSIRKSPIQTSFFAASIPRKQSSEGRKRSAASSNSQTKESPFAPPSSHPQQQLPQHPQQHHDLKYPPQTSSTAVFSDPSAPLDPRSGNFWTPFPTQVMPNPHLDDSSTNFDFTRFGGQPHQWQSYGVMPSQQQHVQGYRPGPPSGPMDETMSGAEQWHWE</sequence>
<dbReference type="GO" id="GO:0000981">
    <property type="term" value="F:DNA-binding transcription factor activity, RNA polymerase II-specific"/>
    <property type="evidence" value="ECO:0007669"/>
    <property type="project" value="InterPro"/>
</dbReference>
<dbReference type="GO" id="GO:0003677">
    <property type="term" value="F:DNA binding"/>
    <property type="evidence" value="ECO:0007669"/>
    <property type="project" value="UniProtKB-KW"/>
</dbReference>
<feature type="region of interest" description="Disordered" evidence="8">
    <location>
        <begin position="14"/>
        <end position="58"/>
    </location>
</feature>
<dbReference type="EMBL" id="CM001207">
    <property type="protein sequence ID" value="EGP83191.1"/>
    <property type="molecule type" value="Genomic_DNA"/>
</dbReference>
<dbReference type="InterPro" id="IPR007219">
    <property type="entry name" value="XnlR_reg_dom"/>
</dbReference>
<name>F9XPI8_ZYMTI</name>
<proteinExistence type="predicted"/>
<feature type="region of interest" description="Disordered" evidence="8">
    <location>
        <begin position="650"/>
        <end position="796"/>
    </location>
</feature>
<dbReference type="RefSeq" id="XP_003848215.1">
    <property type="nucleotide sequence ID" value="XM_003848167.1"/>
</dbReference>
<dbReference type="FunCoup" id="F9XPI8">
    <property type="interactions" value="180"/>
</dbReference>